<sequence>MYMLGGRSAIEEVYMVLGGRSAIEEVHMVLGGRSAIEEVYMVLGGRSAIEEVYMVGRGADLSALVREASINALRQHLSGQSSEQASAPSSGIRVARHHFEAAFEKVKPSVSKKDQLMYEMLRQSLSQSL</sequence>
<gene>
    <name evidence="1" type="ORF">chiPu_0015883</name>
</gene>
<protein>
    <submittedName>
        <fullName evidence="1">Uncharacterized protein</fullName>
    </submittedName>
</protein>
<dbReference type="OrthoDB" id="2187at2759"/>
<proteinExistence type="predicted"/>
<dbReference type="AlphaFoldDB" id="A0A401T401"/>
<keyword evidence="2" id="KW-1185">Reference proteome</keyword>
<accession>A0A401T401</accession>
<evidence type="ECO:0000313" key="2">
    <source>
        <dbReference type="Proteomes" id="UP000287033"/>
    </source>
</evidence>
<dbReference type="STRING" id="137246.A0A401T401"/>
<organism evidence="1 2">
    <name type="scientific">Chiloscyllium punctatum</name>
    <name type="common">Brownbanded bambooshark</name>
    <name type="synonym">Hemiscyllium punctatum</name>
    <dbReference type="NCBI Taxonomy" id="137246"/>
    <lineage>
        <taxon>Eukaryota</taxon>
        <taxon>Metazoa</taxon>
        <taxon>Chordata</taxon>
        <taxon>Craniata</taxon>
        <taxon>Vertebrata</taxon>
        <taxon>Chondrichthyes</taxon>
        <taxon>Elasmobranchii</taxon>
        <taxon>Galeomorphii</taxon>
        <taxon>Galeoidea</taxon>
        <taxon>Orectolobiformes</taxon>
        <taxon>Hemiscylliidae</taxon>
        <taxon>Chiloscyllium</taxon>
    </lineage>
</organism>
<dbReference type="EMBL" id="BEZZ01000988">
    <property type="protein sequence ID" value="GCC37379.1"/>
    <property type="molecule type" value="Genomic_DNA"/>
</dbReference>
<dbReference type="Proteomes" id="UP000287033">
    <property type="component" value="Unassembled WGS sequence"/>
</dbReference>
<dbReference type="Gene3D" id="1.10.8.60">
    <property type="match status" value="1"/>
</dbReference>
<reference evidence="1 2" key="1">
    <citation type="journal article" date="2018" name="Nat. Ecol. Evol.">
        <title>Shark genomes provide insights into elasmobranch evolution and the origin of vertebrates.</title>
        <authorList>
            <person name="Hara Y"/>
            <person name="Yamaguchi K"/>
            <person name="Onimaru K"/>
            <person name="Kadota M"/>
            <person name="Koyanagi M"/>
            <person name="Keeley SD"/>
            <person name="Tatsumi K"/>
            <person name="Tanaka K"/>
            <person name="Motone F"/>
            <person name="Kageyama Y"/>
            <person name="Nozu R"/>
            <person name="Adachi N"/>
            <person name="Nishimura O"/>
            <person name="Nakagawa R"/>
            <person name="Tanegashima C"/>
            <person name="Kiyatake I"/>
            <person name="Matsumoto R"/>
            <person name="Murakumo K"/>
            <person name="Nishida K"/>
            <person name="Terakita A"/>
            <person name="Kuratani S"/>
            <person name="Sato K"/>
            <person name="Hyodo S Kuraku.S."/>
        </authorList>
    </citation>
    <scope>NUCLEOTIDE SEQUENCE [LARGE SCALE GENOMIC DNA]</scope>
</reference>
<name>A0A401T401_CHIPU</name>
<evidence type="ECO:0000313" key="1">
    <source>
        <dbReference type="EMBL" id="GCC37379.1"/>
    </source>
</evidence>
<comment type="caution">
    <text evidence="1">The sequence shown here is derived from an EMBL/GenBank/DDBJ whole genome shotgun (WGS) entry which is preliminary data.</text>
</comment>